<organism evidence="3 4">
    <name type="scientific">Planoprotostelium fungivorum</name>
    <dbReference type="NCBI Taxonomy" id="1890364"/>
    <lineage>
        <taxon>Eukaryota</taxon>
        <taxon>Amoebozoa</taxon>
        <taxon>Evosea</taxon>
        <taxon>Variosea</taxon>
        <taxon>Cavosteliida</taxon>
        <taxon>Cavosteliaceae</taxon>
        <taxon>Planoprotostelium</taxon>
    </lineage>
</organism>
<dbReference type="STRING" id="1890364.A0A2P6NUJ4"/>
<feature type="chain" id="PRO_5015020684" description="Carboxypeptidase" evidence="2">
    <location>
        <begin position="20"/>
        <end position="434"/>
    </location>
</feature>
<protein>
    <recommendedName>
        <fullName evidence="2">Carboxypeptidase</fullName>
        <ecNumber evidence="2">3.4.16.-</ecNumber>
    </recommendedName>
</protein>
<dbReference type="PANTHER" id="PTHR11802:SF201">
    <property type="entry name" value="CARBOXYPEPTIDASE"/>
    <property type="match status" value="1"/>
</dbReference>
<dbReference type="InParanoid" id="A0A2P6NUJ4"/>
<dbReference type="SUPFAM" id="SSF53474">
    <property type="entry name" value="alpha/beta-Hydrolases"/>
    <property type="match status" value="1"/>
</dbReference>
<dbReference type="PROSITE" id="PS00131">
    <property type="entry name" value="CARBOXYPEPT_SER_SER"/>
    <property type="match status" value="1"/>
</dbReference>
<keyword evidence="2" id="KW-0732">Signal</keyword>
<dbReference type="GO" id="GO:0006508">
    <property type="term" value="P:proteolysis"/>
    <property type="evidence" value="ECO:0007669"/>
    <property type="project" value="UniProtKB-KW"/>
</dbReference>
<comment type="caution">
    <text evidence="3">The sequence shown here is derived from an EMBL/GenBank/DDBJ whole genome shotgun (WGS) entry which is preliminary data.</text>
</comment>
<dbReference type="Proteomes" id="UP000241769">
    <property type="component" value="Unassembled WGS sequence"/>
</dbReference>
<dbReference type="PANTHER" id="PTHR11802">
    <property type="entry name" value="SERINE PROTEASE FAMILY S10 SERINE CARBOXYPEPTIDASE"/>
    <property type="match status" value="1"/>
</dbReference>
<dbReference type="InterPro" id="IPR033124">
    <property type="entry name" value="Ser_caboxypep_his_AS"/>
</dbReference>
<dbReference type="Gene3D" id="3.40.50.1820">
    <property type="entry name" value="alpha/beta hydrolase"/>
    <property type="match status" value="1"/>
</dbReference>
<keyword evidence="2" id="KW-0121">Carboxypeptidase</keyword>
<proteinExistence type="inferred from homology"/>
<evidence type="ECO:0000256" key="1">
    <source>
        <dbReference type="ARBA" id="ARBA00009431"/>
    </source>
</evidence>
<dbReference type="AlphaFoldDB" id="A0A2P6NUJ4"/>
<dbReference type="InterPro" id="IPR029058">
    <property type="entry name" value="AB_hydrolase_fold"/>
</dbReference>
<dbReference type="FunFam" id="3.40.50.12670:FF:000002">
    <property type="entry name" value="Carboxypeptidase"/>
    <property type="match status" value="1"/>
</dbReference>
<dbReference type="OrthoDB" id="17237at2759"/>
<accession>A0A2P6NUJ4</accession>
<dbReference type="GO" id="GO:0004185">
    <property type="term" value="F:serine-type carboxypeptidase activity"/>
    <property type="evidence" value="ECO:0007669"/>
    <property type="project" value="UniProtKB-UniRule"/>
</dbReference>
<reference evidence="3 4" key="1">
    <citation type="journal article" date="2018" name="Genome Biol. Evol.">
        <title>Multiple Roots of Fruiting Body Formation in Amoebozoa.</title>
        <authorList>
            <person name="Hillmann F."/>
            <person name="Forbes G."/>
            <person name="Novohradska S."/>
            <person name="Ferling I."/>
            <person name="Riege K."/>
            <person name="Groth M."/>
            <person name="Westermann M."/>
            <person name="Marz M."/>
            <person name="Spaller T."/>
            <person name="Winckler T."/>
            <person name="Schaap P."/>
            <person name="Glockner G."/>
        </authorList>
    </citation>
    <scope>NUCLEOTIDE SEQUENCE [LARGE SCALE GENOMIC DNA]</scope>
    <source>
        <strain evidence="3 4">Jena</strain>
    </source>
</reference>
<dbReference type="Pfam" id="PF00450">
    <property type="entry name" value="Peptidase_S10"/>
    <property type="match status" value="1"/>
</dbReference>
<evidence type="ECO:0000256" key="2">
    <source>
        <dbReference type="RuleBase" id="RU361156"/>
    </source>
</evidence>
<sequence>MSKSPLFLLALCVLSAVTAAPQDHLITNLPGAPKEGYSFKQYSGYLDVGPTAHYHYWFVESQGNPSSDPLILWLNGGPGCSSMAGLLIENGPFSVNQDGTLLANDFAWNKLANIIYLESPAGVGWSYNEDANVRYDDKRTATENYKALQAWFKLFPEFATNDFYVMGESYAGHYVPQLSAIILAATSSNGNEAPQSNFKGFAAGNPVSDDRYDFNNGYWLNTYLRMHGLLSLDDIANNNTNALGNFDPYDILDDVCPTGSDLTLMDYIRFPHPLFNNPHINKRYVANRPGCANNWTTTWANNPEVAKALHVKEGIAWGICSDVGYQGGPSSVLDIYQKFSLLSQYKVLVYSGDQDTVINFLGTQRWVLDLQYPVTYSWAPWYYNQGFGDQIGGYGVQFNNGGNLNFTTIKGAGHMVPWFQPGPAYQLLTNFLSY</sequence>
<evidence type="ECO:0000313" key="4">
    <source>
        <dbReference type="Proteomes" id="UP000241769"/>
    </source>
</evidence>
<gene>
    <name evidence="3" type="ORF">PROFUN_04669</name>
</gene>
<dbReference type="PRINTS" id="PR00724">
    <property type="entry name" value="CRBOXYPTASEC"/>
</dbReference>
<dbReference type="EC" id="3.4.16.-" evidence="2"/>
<keyword evidence="2" id="KW-0645">Protease</keyword>
<name>A0A2P6NUJ4_9EUKA</name>
<dbReference type="InterPro" id="IPR001563">
    <property type="entry name" value="Peptidase_S10"/>
</dbReference>
<keyword evidence="2" id="KW-0378">Hydrolase</keyword>
<feature type="signal peptide" evidence="2">
    <location>
        <begin position="1"/>
        <end position="19"/>
    </location>
</feature>
<keyword evidence="4" id="KW-1185">Reference proteome</keyword>
<evidence type="ECO:0000313" key="3">
    <source>
        <dbReference type="EMBL" id="PRP87642.1"/>
    </source>
</evidence>
<dbReference type="PROSITE" id="PS00560">
    <property type="entry name" value="CARBOXYPEPT_SER_HIS"/>
    <property type="match status" value="1"/>
</dbReference>
<comment type="similarity">
    <text evidence="1 2">Belongs to the peptidase S10 family.</text>
</comment>
<dbReference type="InterPro" id="IPR018202">
    <property type="entry name" value="Ser_caboxypep_ser_AS"/>
</dbReference>
<dbReference type="EMBL" id="MDYQ01000019">
    <property type="protein sequence ID" value="PRP87642.1"/>
    <property type="molecule type" value="Genomic_DNA"/>
</dbReference>